<feature type="chain" id="PRO_5045174385" evidence="2">
    <location>
        <begin position="19"/>
        <end position="566"/>
    </location>
</feature>
<feature type="domain" description="Right handed beta helix" evidence="3">
    <location>
        <begin position="217"/>
        <end position="355"/>
    </location>
</feature>
<organism evidence="5 6">
    <name type="scientific">Flavobacterium piscis</name>
    <dbReference type="NCBI Taxonomy" id="1114874"/>
    <lineage>
        <taxon>Bacteria</taxon>
        <taxon>Pseudomonadati</taxon>
        <taxon>Bacteroidota</taxon>
        <taxon>Flavobacteriia</taxon>
        <taxon>Flavobacteriales</taxon>
        <taxon>Flavobacteriaceae</taxon>
        <taxon>Flavobacterium</taxon>
    </lineage>
</organism>
<dbReference type="InterPro" id="IPR026444">
    <property type="entry name" value="Secre_tail"/>
</dbReference>
<dbReference type="RefSeq" id="WP_310281459.1">
    <property type="nucleotide sequence ID" value="NZ_JAVDWQ010000007.1"/>
</dbReference>
<evidence type="ECO:0000256" key="1">
    <source>
        <dbReference type="ARBA" id="ARBA00022729"/>
    </source>
</evidence>
<reference evidence="5 6" key="1">
    <citation type="submission" date="2023-07" db="EMBL/GenBank/DDBJ databases">
        <title>Sorghum-associated microbial communities from plants grown in Nebraska, USA.</title>
        <authorList>
            <person name="Schachtman D."/>
        </authorList>
    </citation>
    <scope>NUCLEOTIDE SEQUENCE [LARGE SCALE GENOMIC DNA]</scope>
    <source>
        <strain evidence="5 6">4129</strain>
    </source>
</reference>
<feature type="signal peptide" evidence="2">
    <location>
        <begin position="1"/>
        <end position="18"/>
    </location>
</feature>
<proteinExistence type="predicted"/>
<dbReference type="SUPFAM" id="SSF51126">
    <property type="entry name" value="Pectin lyase-like"/>
    <property type="match status" value="1"/>
</dbReference>
<dbReference type="InterPro" id="IPR012334">
    <property type="entry name" value="Pectin_lyas_fold"/>
</dbReference>
<dbReference type="InterPro" id="IPR011050">
    <property type="entry name" value="Pectin_lyase_fold/virulence"/>
</dbReference>
<feature type="domain" description="Secretion system C-terminal sorting" evidence="4">
    <location>
        <begin position="490"/>
        <end position="557"/>
    </location>
</feature>
<evidence type="ECO:0000256" key="2">
    <source>
        <dbReference type="SAM" id="SignalP"/>
    </source>
</evidence>
<gene>
    <name evidence="5" type="ORF">J2W48_002370</name>
</gene>
<dbReference type="InterPro" id="IPR039448">
    <property type="entry name" value="Beta_helix"/>
</dbReference>
<dbReference type="Proteomes" id="UP001269081">
    <property type="component" value="Unassembled WGS sequence"/>
</dbReference>
<keyword evidence="1 2" id="KW-0732">Signal</keyword>
<comment type="caution">
    <text evidence="5">The sequence shown here is derived from an EMBL/GenBank/DDBJ whole genome shotgun (WGS) entry which is preliminary data.</text>
</comment>
<name>A0ABU1Y885_9FLAO</name>
<protein>
    <submittedName>
        <fullName evidence="5">Parallel beta-helix repeat protein</fullName>
    </submittedName>
</protein>
<evidence type="ECO:0000259" key="3">
    <source>
        <dbReference type="Pfam" id="PF13229"/>
    </source>
</evidence>
<sequence length="566" mass="62247">MKKQLLLLFILISSYTFAADVSGKVYLDNTTNFENCTITFTPVSPSAVFGQTTSQINGDFTINTTNGVYNIKYEKNGFQTYELLNVFINGTMILDNVTLSSNNLVLINGDVSGSWTKGNTYRVTGNITVPSGQTLTIEEGVEIKFDGYYSLTVNGKLLANGSPNNYIKFTSNKTSPTNKDWNQILIYSNEGSKMDYCIIEYGKMQNDNSESFLDIRGNFNLSNSIIRYSDATGIGIQGSGKADINNNKIYNCLHGIGTSAPGAINIHNNEVYNNTFYGISVGMGGNSTIVKENIIYNCNYIGLGIGANIKAERNIVFNNKFYGIFVSYSKPTIVNNTIMSNENGIGLYVNETYMITNPIINSNIIINNLYYGIHSQGVNKPDSVAYNLFYNNGSGIGNLLPVGVGPVISVNNNNTPADAYYNIFVDPKFESTVSTNSSFCVLKNDSPAVNAGDPSIIVLNGTLPDIGAKELGGNLSIGEFTKTKLINVKVFPNPTSDYLSFETDKNHTFDSIKFFDINGKNIDQIQLNESRSDYQWKVSNHFNKGVYMYVIMNGNSIIDSGKFIKK</sequence>
<dbReference type="InterPro" id="IPR006626">
    <property type="entry name" value="PbH1"/>
</dbReference>
<dbReference type="NCBIfam" id="TIGR04183">
    <property type="entry name" value="Por_Secre_tail"/>
    <property type="match status" value="1"/>
</dbReference>
<dbReference type="Pfam" id="PF18962">
    <property type="entry name" value="Por_Secre_tail"/>
    <property type="match status" value="1"/>
</dbReference>
<dbReference type="InterPro" id="IPR008969">
    <property type="entry name" value="CarboxyPept-like_regulatory"/>
</dbReference>
<evidence type="ECO:0000259" key="4">
    <source>
        <dbReference type="Pfam" id="PF18962"/>
    </source>
</evidence>
<dbReference type="EMBL" id="JAVDWQ010000007">
    <property type="protein sequence ID" value="MDR7210429.1"/>
    <property type="molecule type" value="Genomic_DNA"/>
</dbReference>
<evidence type="ECO:0000313" key="5">
    <source>
        <dbReference type="EMBL" id="MDR7210429.1"/>
    </source>
</evidence>
<dbReference type="Gene3D" id="2.160.20.10">
    <property type="entry name" value="Single-stranded right-handed beta-helix, Pectin lyase-like"/>
    <property type="match status" value="1"/>
</dbReference>
<dbReference type="SUPFAM" id="SSF49464">
    <property type="entry name" value="Carboxypeptidase regulatory domain-like"/>
    <property type="match status" value="1"/>
</dbReference>
<accession>A0ABU1Y885</accession>
<keyword evidence="6" id="KW-1185">Reference proteome</keyword>
<evidence type="ECO:0000313" key="6">
    <source>
        <dbReference type="Proteomes" id="UP001269081"/>
    </source>
</evidence>
<dbReference type="SMART" id="SM00710">
    <property type="entry name" value="PbH1"/>
    <property type="match status" value="6"/>
</dbReference>
<dbReference type="Pfam" id="PF13229">
    <property type="entry name" value="Beta_helix"/>
    <property type="match status" value="1"/>
</dbReference>